<dbReference type="PANTHER" id="PTHR35841">
    <property type="entry name" value="PHOSPHONATES-BINDING PERIPLASMIC PROTEIN"/>
    <property type="match status" value="1"/>
</dbReference>
<dbReference type="Gene3D" id="3.40.190.10">
    <property type="entry name" value="Periplasmic binding protein-like II"/>
    <property type="match status" value="2"/>
</dbReference>
<proteinExistence type="predicted"/>
<dbReference type="RefSeq" id="WP_208350913.1">
    <property type="nucleotide sequence ID" value="NZ_JAALHA020000002.1"/>
</dbReference>
<dbReference type="PANTHER" id="PTHR35841:SF1">
    <property type="entry name" value="PHOSPHONATES-BINDING PERIPLASMIC PROTEIN"/>
    <property type="match status" value="1"/>
</dbReference>
<evidence type="ECO:0000313" key="2">
    <source>
        <dbReference type="Proteomes" id="UP000667802"/>
    </source>
</evidence>
<dbReference type="EMBL" id="JAALHA020000002">
    <property type="protein sequence ID" value="MDR9894526.1"/>
    <property type="molecule type" value="Genomic_DNA"/>
</dbReference>
<organism evidence="1 2">
    <name type="scientific">Aetokthonos hydrillicola Thurmond2011</name>
    <dbReference type="NCBI Taxonomy" id="2712845"/>
    <lineage>
        <taxon>Bacteria</taxon>
        <taxon>Bacillati</taxon>
        <taxon>Cyanobacteriota</taxon>
        <taxon>Cyanophyceae</taxon>
        <taxon>Nostocales</taxon>
        <taxon>Hapalosiphonaceae</taxon>
        <taxon>Aetokthonos</taxon>
    </lineage>
</organism>
<accession>A0AAP5I4D0</accession>
<dbReference type="AlphaFoldDB" id="A0AAP5I4D0"/>
<name>A0AAP5I4D0_9CYAN</name>
<dbReference type="PROSITE" id="PS51257">
    <property type="entry name" value="PROKAR_LIPOPROTEIN"/>
    <property type="match status" value="1"/>
</dbReference>
<keyword evidence="2" id="KW-1185">Reference proteome</keyword>
<protein>
    <submittedName>
        <fullName evidence="1">Phosphate/phosphite/phosphonate ABC transporter substrate-binding protein</fullName>
    </submittedName>
</protein>
<reference evidence="2" key="1">
    <citation type="journal article" date="2021" name="Science">
        <title>Hunting the eagle killer: A cyanobacterial neurotoxin causes vacuolar myelinopathy.</title>
        <authorList>
            <person name="Breinlinger S."/>
            <person name="Phillips T.J."/>
            <person name="Haram B.N."/>
            <person name="Mares J."/>
            <person name="Martinez Yerena J.A."/>
            <person name="Hrouzek P."/>
            <person name="Sobotka R."/>
            <person name="Henderson W.M."/>
            <person name="Schmieder P."/>
            <person name="Williams S.M."/>
            <person name="Lauderdale J.D."/>
            <person name="Wilde H.D."/>
            <person name="Gerrin W."/>
            <person name="Kust A."/>
            <person name="Washington J.W."/>
            <person name="Wagner C."/>
            <person name="Geier B."/>
            <person name="Liebeke M."/>
            <person name="Enke H."/>
            <person name="Niedermeyer T.H.J."/>
            <person name="Wilde S.B."/>
        </authorList>
    </citation>
    <scope>NUCLEOTIDE SEQUENCE [LARGE SCALE GENOMIC DNA]</scope>
    <source>
        <strain evidence="2">Thurmond2011</strain>
    </source>
</reference>
<comment type="caution">
    <text evidence="1">The sequence shown here is derived from an EMBL/GenBank/DDBJ whole genome shotgun (WGS) entry which is preliminary data.</text>
</comment>
<evidence type="ECO:0000313" key="1">
    <source>
        <dbReference type="EMBL" id="MDR9894526.1"/>
    </source>
</evidence>
<dbReference type="Proteomes" id="UP000667802">
    <property type="component" value="Unassembled WGS sequence"/>
</dbReference>
<sequence length="314" mass="34723">MKKTTLRRVVLIQLLVFINLLGAGGCTSGKQTENREKLTIGVVSYGEGAVSLQRYERFKDYMATQTGAVVELEPAYNELQAIEQIQRKKWDIVFAPPGLAAIAISKAMYAPLFSLEGLSNRQRSLLIVRENDPIKKISDLANKTVALGEIGSAAGYYVPLYDLYGLTLAQIRFASTPKTVLQWISDKSVDAGAMSENDFNLYHQSFPQAKFRVLHTSRWIPIGLVLVGQTVDRNRQAEIEKAMKDAPGDIVADAGYVPTAKAPNYNQFIEIVEKVRPLENQSKQKPAVLLIRKSAVTDTTTGTQNDNSGSRTQQ</sequence>
<dbReference type="SUPFAM" id="SSF53850">
    <property type="entry name" value="Periplasmic binding protein-like II"/>
    <property type="match status" value="1"/>
</dbReference>
<gene>
    <name evidence="1" type="ORF">G7B40_008060</name>
</gene>
<dbReference type="Pfam" id="PF12974">
    <property type="entry name" value="Phosphonate-bd"/>
    <property type="match status" value="1"/>
</dbReference>